<dbReference type="Proteomes" id="UP001595921">
    <property type="component" value="Unassembled WGS sequence"/>
</dbReference>
<dbReference type="AlphaFoldDB" id="A0ABD5PCL7"/>
<sequence>MTRRRFDSPTATRAQTNLVALVVALVTLASTTGVALALADGALDGADREPLERRAAGTLAERLVAADAPTTDRPNVLNRSRLRSLTAADLDALAPAVRNRSVRVRLGDRTLVSRGDPTAGATTRRFVLVAERRPTTRTLDRRVHDALTLPRRTPRVRLAVDSGPNTTVRTVRANGRVVLHNPSGLDGATTVDLSRYETTTLAVETRGETNATVEITSFPAETTKATLVVSVGD</sequence>
<dbReference type="EMBL" id="JBHSDS010000006">
    <property type="protein sequence ID" value="MFC4358646.1"/>
    <property type="molecule type" value="Genomic_DNA"/>
</dbReference>
<dbReference type="InterPro" id="IPR055687">
    <property type="entry name" value="DUF7263"/>
</dbReference>
<evidence type="ECO:0000313" key="1">
    <source>
        <dbReference type="EMBL" id="MFC4358646.1"/>
    </source>
</evidence>
<reference evidence="1 2" key="1">
    <citation type="journal article" date="2019" name="Int. J. Syst. Evol. Microbiol.">
        <title>The Global Catalogue of Microorganisms (GCM) 10K type strain sequencing project: providing services to taxonomists for standard genome sequencing and annotation.</title>
        <authorList>
            <consortium name="The Broad Institute Genomics Platform"/>
            <consortium name="The Broad Institute Genome Sequencing Center for Infectious Disease"/>
            <person name="Wu L."/>
            <person name="Ma J."/>
        </authorList>
    </citation>
    <scope>NUCLEOTIDE SEQUENCE [LARGE SCALE GENOMIC DNA]</scope>
    <source>
        <strain evidence="1 2">CGMCC 1.12553</strain>
    </source>
</reference>
<organism evidence="1 2">
    <name type="scientific">Halobium salinum</name>
    <dbReference type="NCBI Taxonomy" id="1364940"/>
    <lineage>
        <taxon>Archaea</taxon>
        <taxon>Methanobacteriati</taxon>
        <taxon>Methanobacteriota</taxon>
        <taxon>Stenosarchaea group</taxon>
        <taxon>Halobacteria</taxon>
        <taxon>Halobacteriales</taxon>
        <taxon>Haloferacaceae</taxon>
        <taxon>Halobium</taxon>
    </lineage>
</organism>
<proteinExistence type="predicted"/>
<protein>
    <submittedName>
        <fullName evidence="1">Uncharacterized protein</fullName>
    </submittedName>
</protein>
<comment type="caution">
    <text evidence="1">The sequence shown here is derived from an EMBL/GenBank/DDBJ whole genome shotgun (WGS) entry which is preliminary data.</text>
</comment>
<accession>A0ABD5PCL7</accession>
<evidence type="ECO:0000313" key="2">
    <source>
        <dbReference type="Proteomes" id="UP001595921"/>
    </source>
</evidence>
<keyword evidence="2" id="KW-1185">Reference proteome</keyword>
<dbReference type="Pfam" id="PF23924">
    <property type="entry name" value="DUF7263"/>
    <property type="match status" value="1"/>
</dbReference>
<gene>
    <name evidence="1" type="ORF">ACFO0N_11915</name>
</gene>
<dbReference type="RefSeq" id="WP_267623567.1">
    <property type="nucleotide sequence ID" value="NZ_JAODIW010000008.1"/>
</dbReference>
<name>A0ABD5PCL7_9EURY</name>